<reference evidence="4 5" key="1">
    <citation type="journal article" date="2008" name="BMC Genomics">
        <title>The genome sequence of the fish pathogen Aliivibrio salmonicida strain LFI1238 shows extensive evidence of gene decay.</title>
        <authorList>
            <person name="Hjerde E."/>
            <person name="Lorentzen M.S."/>
            <person name="Holden M.T."/>
            <person name="Seeger K."/>
            <person name="Paulsen S."/>
            <person name="Bason N."/>
            <person name="Churcher C."/>
            <person name="Harris D."/>
            <person name="Norbertczak H."/>
            <person name="Quail M.A."/>
            <person name="Sanders S."/>
            <person name="Thurston S."/>
            <person name="Parkhill J."/>
            <person name="Willassen N.P."/>
            <person name="Thomson N.R."/>
        </authorList>
    </citation>
    <scope>NUCLEOTIDE SEQUENCE [LARGE SCALE GENOMIC DNA]</scope>
    <source>
        <strain evidence="4 5">LFI1238</strain>
    </source>
</reference>
<name>B6EMD9_ALISL</name>
<organism evidence="4 5">
    <name type="scientific">Aliivibrio salmonicida (strain LFI1238)</name>
    <name type="common">Vibrio salmonicida (strain LFI1238)</name>
    <dbReference type="NCBI Taxonomy" id="316275"/>
    <lineage>
        <taxon>Bacteria</taxon>
        <taxon>Pseudomonadati</taxon>
        <taxon>Pseudomonadota</taxon>
        <taxon>Gammaproteobacteria</taxon>
        <taxon>Vibrionales</taxon>
        <taxon>Vibrionaceae</taxon>
        <taxon>Aliivibrio</taxon>
    </lineage>
</organism>
<dbReference type="Gene3D" id="1.10.1220.10">
    <property type="entry name" value="Met repressor-like"/>
    <property type="match status" value="1"/>
</dbReference>
<evidence type="ECO:0000313" key="5">
    <source>
        <dbReference type="Proteomes" id="UP000001730"/>
    </source>
</evidence>
<evidence type="ECO:0000256" key="3">
    <source>
        <dbReference type="SAM" id="MobiDB-lite"/>
    </source>
</evidence>
<dbReference type="InterPro" id="IPR013321">
    <property type="entry name" value="Arc_rbn_hlx_hlx"/>
</dbReference>
<protein>
    <recommendedName>
        <fullName evidence="6">DUF1778 domain-containing protein</fullName>
    </recommendedName>
</protein>
<dbReference type="InterPro" id="IPR014795">
    <property type="entry name" value="TacA_1-like"/>
</dbReference>
<dbReference type="SUPFAM" id="SSF47598">
    <property type="entry name" value="Ribbon-helix-helix"/>
    <property type="match status" value="1"/>
</dbReference>
<accession>B6EMD9</accession>
<evidence type="ECO:0000313" key="4">
    <source>
        <dbReference type="EMBL" id="CAQ79323.1"/>
    </source>
</evidence>
<dbReference type="AlphaFoldDB" id="B6EMD9"/>
<dbReference type="PANTHER" id="PTHR35401:SF2">
    <property type="entry name" value="ABC-TYPE TRANSPORT SYSTEM"/>
    <property type="match status" value="1"/>
</dbReference>
<dbReference type="GO" id="GO:0006355">
    <property type="term" value="P:regulation of DNA-templated transcription"/>
    <property type="evidence" value="ECO:0007669"/>
    <property type="project" value="InterPro"/>
</dbReference>
<sequence>MEIIMATALPRITARVDIDTQELLSQAAAIAGMSSINSFVLSAAVEKAKTIMERERALQLSQQDAMTLMTALDQPAKPNNKLQKAASRYMDKTQE</sequence>
<dbReference type="Proteomes" id="UP000001730">
    <property type="component" value="Chromosome 1"/>
</dbReference>
<dbReference type="InterPro" id="IPR010985">
    <property type="entry name" value="Ribbon_hlx_hlx"/>
</dbReference>
<keyword evidence="1" id="KW-1277">Toxin-antitoxin system</keyword>
<evidence type="ECO:0000256" key="1">
    <source>
        <dbReference type="ARBA" id="ARBA00022649"/>
    </source>
</evidence>
<evidence type="ECO:0000256" key="2">
    <source>
        <dbReference type="ARBA" id="ARBA00049988"/>
    </source>
</evidence>
<proteinExistence type="inferred from homology"/>
<dbReference type="eggNOG" id="COG4453">
    <property type="taxonomic scope" value="Bacteria"/>
</dbReference>
<dbReference type="HOGENOM" id="CLU_152494_3_1_6"/>
<dbReference type="Gene3D" id="1.20.890.30">
    <property type="entry name" value="VCA0319-like"/>
    <property type="match status" value="1"/>
</dbReference>
<keyword evidence="5" id="KW-1185">Reference proteome</keyword>
<dbReference type="KEGG" id="vsa:VSAL_I1638"/>
<dbReference type="Pfam" id="PF08681">
    <property type="entry name" value="TacA1"/>
    <property type="match status" value="1"/>
</dbReference>
<feature type="region of interest" description="Disordered" evidence="3">
    <location>
        <begin position="71"/>
        <end position="95"/>
    </location>
</feature>
<dbReference type="PANTHER" id="PTHR35401">
    <property type="entry name" value="COPG FAMILY HELIX-TURN-HELIX PROTEIN-RELATED-RELATED"/>
    <property type="match status" value="1"/>
</dbReference>
<evidence type="ECO:0008006" key="6">
    <source>
        <dbReference type="Google" id="ProtNLM"/>
    </source>
</evidence>
<gene>
    <name evidence="4" type="ordered locus">VSAL_I1638</name>
</gene>
<dbReference type="EMBL" id="FM178379">
    <property type="protein sequence ID" value="CAQ79323.1"/>
    <property type="molecule type" value="Genomic_DNA"/>
</dbReference>
<comment type="similarity">
    <text evidence="2">Belongs to the TacA antitoxin family.</text>
</comment>